<evidence type="ECO:0000259" key="14">
    <source>
        <dbReference type="PROSITE" id="PS51285"/>
    </source>
</evidence>
<dbReference type="SMART" id="SM00220">
    <property type="entry name" value="S_TKc"/>
    <property type="match status" value="1"/>
</dbReference>
<dbReference type="Gene3D" id="3.30.200.20">
    <property type="entry name" value="Phosphorylase Kinase, domain 1"/>
    <property type="match status" value="2"/>
</dbReference>
<dbReference type="GO" id="GO:0071944">
    <property type="term" value="C:cell periphery"/>
    <property type="evidence" value="ECO:0007669"/>
    <property type="project" value="UniProtKB-ARBA"/>
</dbReference>
<feature type="compositionally biased region" description="Polar residues" evidence="12">
    <location>
        <begin position="1"/>
        <end position="44"/>
    </location>
</feature>
<keyword evidence="16" id="KW-1185">Reference proteome</keyword>
<dbReference type="GO" id="GO:0005524">
    <property type="term" value="F:ATP binding"/>
    <property type="evidence" value="ECO:0007669"/>
    <property type="project" value="UniProtKB-UniRule"/>
</dbReference>
<evidence type="ECO:0000256" key="2">
    <source>
        <dbReference type="ARBA" id="ARBA00022527"/>
    </source>
</evidence>
<dbReference type="PANTHER" id="PTHR22988">
    <property type="entry name" value="MYOTONIC DYSTROPHY S/T KINASE-RELATED"/>
    <property type="match status" value="1"/>
</dbReference>
<feature type="domain" description="Protein kinase" evidence="13">
    <location>
        <begin position="258"/>
        <end position="561"/>
    </location>
</feature>
<keyword evidence="6" id="KW-0418">Kinase</keyword>
<dbReference type="STRING" id="56646.A0A2L2T2R2"/>
<dbReference type="PROSITE" id="PS50011">
    <property type="entry name" value="PROTEIN_KINASE_DOM"/>
    <property type="match status" value="1"/>
</dbReference>
<organism evidence="15 16">
    <name type="scientific">Fusarium venenatum</name>
    <dbReference type="NCBI Taxonomy" id="56646"/>
    <lineage>
        <taxon>Eukaryota</taxon>
        <taxon>Fungi</taxon>
        <taxon>Dikarya</taxon>
        <taxon>Ascomycota</taxon>
        <taxon>Pezizomycotina</taxon>
        <taxon>Sordariomycetes</taxon>
        <taxon>Hypocreomycetidae</taxon>
        <taxon>Hypocreales</taxon>
        <taxon>Nectriaceae</taxon>
        <taxon>Fusarium</taxon>
    </lineage>
</organism>
<feature type="region of interest" description="Disordered" evidence="12">
    <location>
        <begin position="1"/>
        <end position="190"/>
    </location>
</feature>
<keyword evidence="2" id="KW-0723">Serine/threonine-protein kinase</keyword>
<dbReference type="KEGG" id="fvn:FVRRES_01466"/>
<dbReference type="InterPro" id="IPR008271">
    <property type="entry name" value="Ser/Thr_kinase_AS"/>
</dbReference>
<dbReference type="GO" id="GO:0004674">
    <property type="term" value="F:protein serine/threonine kinase activity"/>
    <property type="evidence" value="ECO:0007669"/>
    <property type="project" value="UniProtKB-KW"/>
</dbReference>
<feature type="compositionally biased region" description="Low complexity" evidence="12">
    <location>
        <begin position="121"/>
        <end position="132"/>
    </location>
</feature>
<name>A0A2L2T2R2_9HYPO</name>
<dbReference type="EMBL" id="LN649229">
    <property type="protein sequence ID" value="CEI64954.1"/>
    <property type="molecule type" value="Genomic_DNA"/>
</dbReference>
<evidence type="ECO:0000256" key="10">
    <source>
        <dbReference type="ARBA" id="ARBA00048679"/>
    </source>
</evidence>
<evidence type="ECO:0000313" key="16">
    <source>
        <dbReference type="Proteomes" id="UP000245910"/>
    </source>
</evidence>
<feature type="compositionally biased region" description="Low complexity" evidence="12">
    <location>
        <begin position="45"/>
        <end position="92"/>
    </location>
</feature>
<keyword evidence="4" id="KW-0808">Transferase</keyword>
<evidence type="ECO:0000256" key="7">
    <source>
        <dbReference type="ARBA" id="ARBA00022840"/>
    </source>
</evidence>
<evidence type="ECO:0000256" key="6">
    <source>
        <dbReference type="ARBA" id="ARBA00022777"/>
    </source>
</evidence>
<keyword evidence="3" id="KW-0597">Phosphoprotein</keyword>
<evidence type="ECO:0000256" key="11">
    <source>
        <dbReference type="PROSITE-ProRule" id="PRU10141"/>
    </source>
</evidence>
<feature type="compositionally biased region" description="Polar residues" evidence="12">
    <location>
        <begin position="93"/>
        <end position="108"/>
    </location>
</feature>
<evidence type="ECO:0000256" key="4">
    <source>
        <dbReference type="ARBA" id="ARBA00022679"/>
    </source>
</evidence>
<dbReference type="InterPro" id="IPR050839">
    <property type="entry name" value="Rho-assoc_Ser/Thr_Kinase"/>
</dbReference>
<dbReference type="PROSITE" id="PS00108">
    <property type="entry name" value="PROTEIN_KINASE_ST"/>
    <property type="match status" value="1"/>
</dbReference>
<dbReference type="InterPro" id="IPR000961">
    <property type="entry name" value="AGC-kinase_C"/>
</dbReference>
<dbReference type="InterPro" id="IPR000719">
    <property type="entry name" value="Prot_kinase_dom"/>
</dbReference>
<dbReference type="Gene3D" id="1.10.510.10">
    <property type="entry name" value="Transferase(Phosphotransferase) domain 1"/>
    <property type="match status" value="2"/>
</dbReference>
<accession>A0A2L2T2R2</accession>
<comment type="catalytic activity">
    <reaction evidence="9">
        <text>L-threonyl-[protein] + ATP = O-phospho-L-threonyl-[protein] + ADP + H(+)</text>
        <dbReference type="Rhea" id="RHEA:46608"/>
        <dbReference type="Rhea" id="RHEA-COMP:11060"/>
        <dbReference type="Rhea" id="RHEA-COMP:11605"/>
        <dbReference type="ChEBI" id="CHEBI:15378"/>
        <dbReference type="ChEBI" id="CHEBI:30013"/>
        <dbReference type="ChEBI" id="CHEBI:30616"/>
        <dbReference type="ChEBI" id="CHEBI:61977"/>
        <dbReference type="ChEBI" id="CHEBI:456216"/>
        <dbReference type="EC" id="2.7.11.1"/>
    </reaction>
</comment>
<keyword evidence="7 11" id="KW-0067">ATP-binding</keyword>
<evidence type="ECO:0000256" key="9">
    <source>
        <dbReference type="ARBA" id="ARBA00047899"/>
    </source>
</evidence>
<feature type="domain" description="AGC-kinase C-terminal" evidence="14">
    <location>
        <begin position="562"/>
        <end position="637"/>
    </location>
</feature>
<sequence length="637" mass="72504">MDPNNSNNRLYLNFGNGNDRLTASDRTAYPTTPSTFPQPVFPSTSGQQSGGLQPQQQQQQFAGGYAPQGYFNQNQYAQYGGQQPQQNDYQQGAGYQQRSNTPGTNDPNTGLAHQFSHQNLGGAARGQAYARGPSPGQRPRTAGSSGQQPGYNYMNAPPMPTQSSATGEEFQRAPERNPDRYGTNANSNQKKCSQLAADFFKDSVKRARERNQRQSELEQKLQDPTQGAARREQLWSTAGRKEGQYLRFLRTKDKPENYNTVKIIGKGAFGEVKLVQKKGDGKVYAMKSLIKTEMFKKDQLAHVRSERDILAESDSPWVVKLYTTFQDSYFLYMLMEFLPGGDLMTMLIKYEIFSEDITRFYIAEIVLAIEAVHKLGFIHRDIKPDNILLDRGGHVKLTDFGLSTGFHRLHDNNYYQQLLQGRSNKPRDRNSVAIDQINLTVSNRSQINDWRRSRRLMAYSTVGTPDYIAPEIFTGHGYTFDCDWWSLGTIMFECLVGWPPFCAEDSHDTYRKIVNWRQTLYFPDDITLGTDAEHLIRSMVCNTENRLGRGGAHEIKSHAFFRGVEFDSLRRIRAPFEPRLTSNIDTTYFPTDEIDQTDNATVLKAQAIQSGRQVEESPEMSLPFIGYTFKRFDNNFR</sequence>
<evidence type="ECO:0000256" key="12">
    <source>
        <dbReference type="SAM" id="MobiDB-lite"/>
    </source>
</evidence>
<reference evidence="16" key="1">
    <citation type="submission" date="2014-10" db="EMBL/GenBank/DDBJ databases">
        <authorList>
            <person name="King R."/>
        </authorList>
    </citation>
    <scope>NUCLEOTIDE SEQUENCE [LARGE SCALE GENOMIC DNA]</scope>
    <source>
        <strain evidence="16">A3/5</strain>
    </source>
</reference>
<comment type="similarity">
    <text evidence="8">Belongs to the protein kinase superfamily. STE Ser/Thr protein kinase family. COT1 subfamily.</text>
</comment>
<evidence type="ECO:0000256" key="3">
    <source>
        <dbReference type="ARBA" id="ARBA00022553"/>
    </source>
</evidence>
<feature type="region of interest" description="Disordered" evidence="12">
    <location>
        <begin position="207"/>
        <end position="236"/>
    </location>
</feature>
<dbReference type="AlphaFoldDB" id="A0A2L2T2R2"/>
<dbReference type="OrthoDB" id="3638488at2759"/>
<dbReference type="GeneID" id="37253110"/>
<feature type="binding site" evidence="11">
    <location>
        <position position="287"/>
    </location>
    <ligand>
        <name>ATP</name>
        <dbReference type="ChEBI" id="CHEBI:30616"/>
    </ligand>
</feature>
<dbReference type="PROSITE" id="PS51285">
    <property type="entry name" value="AGC_KINASE_CTER"/>
    <property type="match status" value="1"/>
</dbReference>
<dbReference type="EC" id="2.7.11.1" evidence="1"/>
<feature type="compositionally biased region" description="Basic and acidic residues" evidence="12">
    <location>
        <begin position="207"/>
        <end position="221"/>
    </location>
</feature>
<feature type="compositionally biased region" description="Basic and acidic residues" evidence="12">
    <location>
        <begin position="169"/>
        <end position="179"/>
    </location>
</feature>
<dbReference type="FunFam" id="1.10.510.10:FF:000229">
    <property type="entry name" value="Serine/threonine-protein kinase cot-1"/>
    <property type="match status" value="1"/>
</dbReference>
<proteinExistence type="inferred from homology"/>
<dbReference type="InterPro" id="IPR011009">
    <property type="entry name" value="Kinase-like_dom_sf"/>
</dbReference>
<dbReference type="Pfam" id="PF00069">
    <property type="entry name" value="Pkinase"/>
    <property type="match status" value="2"/>
</dbReference>
<evidence type="ECO:0000256" key="8">
    <source>
        <dbReference type="ARBA" id="ARBA00038271"/>
    </source>
</evidence>
<comment type="catalytic activity">
    <reaction evidence="10">
        <text>L-seryl-[protein] + ATP = O-phospho-L-seryl-[protein] + ADP + H(+)</text>
        <dbReference type="Rhea" id="RHEA:17989"/>
        <dbReference type="Rhea" id="RHEA-COMP:9863"/>
        <dbReference type="Rhea" id="RHEA-COMP:11604"/>
        <dbReference type="ChEBI" id="CHEBI:15378"/>
        <dbReference type="ChEBI" id="CHEBI:29999"/>
        <dbReference type="ChEBI" id="CHEBI:30616"/>
        <dbReference type="ChEBI" id="CHEBI:83421"/>
        <dbReference type="ChEBI" id="CHEBI:456216"/>
        <dbReference type="EC" id="2.7.11.1"/>
    </reaction>
</comment>
<evidence type="ECO:0000313" key="15">
    <source>
        <dbReference type="EMBL" id="CEI64954.1"/>
    </source>
</evidence>
<protein>
    <recommendedName>
        <fullName evidence="1">non-specific serine/threonine protein kinase</fullName>
        <ecNumber evidence="1">2.7.11.1</ecNumber>
    </recommendedName>
</protein>
<evidence type="ECO:0000256" key="1">
    <source>
        <dbReference type="ARBA" id="ARBA00012513"/>
    </source>
</evidence>
<dbReference type="SMART" id="SM00133">
    <property type="entry name" value="S_TK_X"/>
    <property type="match status" value="1"/>
</dbReference>
<dbReference type="InterPro" id="IPR017441">
    <property type="entry name" value="Protein_kinase_ATP_BS"/>
</dbReference>
<evidence type="ECO:0000259" key="13">
    <source>
        <dbReference type="PROSITE" id="PS50011"/>
    </source>
</evidence>
<dbReference type="SUPFAM" id="SSF56112">
    <property type="entry name" value="Protein kinase-like (PK-like)"/>
    <property type="match status" value="1"/>
</dbReference>
<dbReference type="PROSITE" id="PS00107">
    <property type="entry name" value="PROTEIN_KINASE_ATP"/>
    <property type="match status" value="1"/>
</dbReference>
<dbReference type="FunFam" id="3.30.200.20:FF:000192">
    <property type="entry name" value="Serine/threonine-protein kinase cot-1"/>
    <property type="match status" value="1"/>
</dbReference>
<dbReference type="Proteomes" id="UP000245910">
    <property type="component" value="Chromosome I"/>
</dbReference>
<keyword evidence="5 11" id="KW-0547">Nucleotide-binding</keyword>
<evidence type="ECO:0000256" key="5">
    <source>
        <dbReference type="ARBA" id="ARBA00022741"/>
    </source>
</evidence>
<dbReference type="FunFam" id="1.10.510.10:FF:000086">
    <property type="entry name" value="Non-specific serine/threonine protein kinase"/>
    <property type="match status" value="1"/>
</dbReference>
<dbReference type="RefSeq" id="XP_025588674.1">
    <property type="nucleotide sequence ID" value="XM_025729450.2"/>
</dbReference>